<keyword evidence="1" id="KW-1133">Transmembrane helix</keyword>
<evidence type="ECO:0000256" key="1">
    <source>
        <dbReference type="SAM" id="Phobius"/>
    </source>
</evidence>
<accession>A0ABQ0E5P7</accession>
<keyword evidence="1" id="KW-0472">Membrane</keyword>
<dbReference type="Proteomes" id="UP001628192">
    <property type="component" value="Unassembled WGS sequence"/>
</dbReference>
<evidence type="ECO:0000313" key="3">
    <source>
        <dbReference type="Proteomes" id="UP001628192"/>
    </source>
</evidence>
<gene>
    <name evidence="2" type="ORF">Defa_05300</name>
</gene>
<feature type="transmembrane region" description="Helical" evidence="1">
    <location>
        <begin position="21"/>
        <end position="42"/>
    </location>
</feature>
<reference evidence="2 3" key="1">
    <citation type="journal article" date="2025" name="Int. J. Syst. Evol. Microbiol.">
        <title>Desulfovibrio falkowii sp. nov., Porphyromonas miyakawae sp. nov., Mediterraneibacter flintii sp. nov. and Owariibacterium komagatae gen. nov., sp. nov., isolated from human faeces.</title>
        <authorList>
            <person name="Hamaguchi T."/>
            <person name="Ohara M."/>
            <person name="Hisatomi A."/>
            <person name="Sekiguchi K."/>
            <person name="Takeda J.I."/>
            <person name="Ueyama J."/>
            <person name="Ito M."/>
            <person name="Nishiwaki H."/>
            <person name="Ogi T."/>
            <person name="Hirayama M."/>
            <person name="Ohkuma M."/>
            <person name="Sakamoto M."/>
            <person name="Ohno K."/>
        </authorList>
    </citation>
    <scope>NUCLEOTIDE SEQUENCE [LARGE SCALE GENOMIC DNA]</scope>
    <source>
        <strain evidence="2 3">13CB8C</strain>
    </source>
</reference>
<sequence>MDKIPRDRRAGNAASLKRSRFLMLCAMYLPMLFFIFGIMMTIDIFTYGVVRSPLEIVKDSIQLLLQKI</sequence>
<organism evidence="2 3">
    <name type="scientific">Desulfovibrio falkowii</name>
    <dbReference type="NCBI Taxonomy" id="3136602"/>
    <lineage>
        <taxon>Bacteria</taxon>
        <taxon>Pseudomonadati</taxon>
        <taxon>Thermodesulfobacteriota</taxon>
        <taxon>Desulfovibrionia</taxon>
        <taxon>Desulfovibrionales</taxon>
        <taxon>Desulfovibrionaceae</taxon>
        <taxon>Desulfovibrio</taxon>
    </lineage>
</organism>
<evidence type="ECO:0000313" key="2">
    <source>
        <dbReference type="EMBL" id="GAB1253043.1"/>
    </source>
</evidence>
<name>A0ABQ0E5P7_9BACT</name>
<dbReference type="EMBL" id="BAAFSG010000001">
    <property type="protein sequence ID" value="GAB1253043.1"/>
    <property type="molecule type" value="Genomic_DNA"/>
</dbReference>
<dbReference type="RefSeq" id="WP_407844118.1">
    <property type="nucleotide sequence ID" value="NZ_BAAFSG010000001.1"/>
</dbReference>
<protein>
    <submittedName>
        <fullName evidence="2">Uncharacterized protein</fullName>
    </submittedName>
</protein>
<keyword evidence="1" id="KW-0812">Transmembrane</keyword>
<comment type="caution">
    <text evidence="2">The sequence shown here is derived from an EMBL/GenBank/DDBJ whole genome shotgun (WGS) entry which is preliminary data.</text>
</comment>
<proteinExistence type="predicted"/>
<keyword evidence="3" id="KW-1185">Reference proteome</keyword>